<keyword evidence="4" id="KW-1185">Reference proteome</keyword>
<comment type="caution">
    <text evidence="3">The sequence shown here is derived from an EMBL/GenBank/DDBJ whole genome shotgun (WGS) entry which is preliminary data.</text>
</comment>
<evidence type="ECO:0000259" key="2">
    <source>
        <dbReference type="Pfam" id="PF08327"/>
    </source>
</evidence>
<comment type="similarity">
    <text evidence="1">Belongs to the AHA1 family.</text>
</comment>
<dbReference type="EMBL" id="JAAGNA010000830">
    <property type="protein sequence ID" value="NEC51604.1"/>
    <property type="molecule type" value="Genomic_DNA"/>
</dbReference>
<name>A0A9X5HE11_9ACTN</name>
<evidence type="ECO:0000256" key="1">
    <source>
        <dbReference type="ARBA" id="ARBA00006817"/>
    </source>
</evidence>
<organism evidence="3 4">
    <name type="scientific">Actinospica acidiphila</name>
    <dbReference type="NCBI Taxonomy" id="304899"/>
    <lineage>
        <taxon>Bacteria</taxon>
        <taxon>Bacillati</taxon>
        <taxon>Actinomycetota</taxon>
        <taxon>Actinomycetes</taxon>
        <taxon>Catenulisporales</taxon>
        <taxon>Actinospicaceae</taxon>
        <taxon>Actinospica</taxon>
    </lineage>
</organism>
<sequence>MSEQTPLIGDVRKSVTVPASPEQCFALFTQKPDQWWPPTHVLVKKERAGLAFEPRLGGRYYEWDVEGTEAVWGVILDWQPGRRVVMTWRIDGNWQSIPDDERASRIEVDFTAAGDGHTRVDLAHVELYRHGEGAERIFKALDGPSPGETLALFAKAVERNIGRG</sequence>
<evidence type="ECO:0000313" key="3">
    <source>
        <dbReference type="EMBL" id="NEC51604.1"/>
    </source>
</evidence>
<reference evidence="3 4" key="1">
    <citation type="submission" date="2020-01" db="EMBL/GenBank/DDBJ databases">
        <title>Insect and environment-associated Actinomycetes.</title>
        <authorList>
            <person name="Currrie C."/>
            <person name="Chevrette M."/>
            <person name="Carlson C."/>
            <person name="Stubbendieck R."/>
            <person name="Wendt-Pienkowski E."/>
        </authorList>
    </citation>
    <scope>NUCLEOTIDE SEQUENCE [LARGE SCALE GENOMIC DNA]</scope>
    <source>
        <strain evidence="3 4">SID8189</strain>
    </source>
</reference>
<dbReference type="Gene3D" id="3.30.530.20">
    <property type="match status" value="1"/>
</dbReference>
<dbReference type="CDD" id="cd08891">
    <property type="entry name" value="SRPBCC_CalC"/>
    <property type="match status" value="1"/>
</dbReference>
<evidence type="ECO:0000313" key="4">
    <source>
        <dbReference type="Proteomes" id="UP000471745"/>
    </source>
</evidence>
<dbReference type="InterPro" id="IPR013538">
    <property type="entry name" value="ASHA1/2-like_C"/>
</dbReference>
<accession>A0A9X5HE11</accession>
<gene>
    <name evidence="3" type="ORF">G3I18_24025</name>
</gene>
<protein>
    <submittedName>
        <fullName evidence="3">ATPase</fullName>
    </submittedName>
</protein>
<dbReference type="SUPFAM" id="SSF55961">
    <property type="entry name" value="Bet v1-like"/>
    <property type="match status" value="1"/>
</dbReference>
<dbReference type="Pfam" id="PF08327">
    <property type="entry name" value="AHSA1"/>
    <property type="match status" value="1"/>
</dbReference>
<feature type="domain" description="Activator of Hsp90 ATPase homologue 1/2-like C-terminal" evidence="2">
    <location>
        <begin position="19"/>
        <end position="130"/>
    </location>
</feature>
<dbReference type="InterPro" id="IPR023393">
    <property type="entry name" value="START-like_dom_sf"/>
</dbReference>
<dbReference type="RefSeq" id="WP_163090343.1">
    <property type="nucleotide sequence ID" value="NZ_JAAGNA010000830.1"/>
</dbReference>
<dbReference type="AlphaFoldDB" id="A0A9X5HE11"/>
<dbReference type="Proteomes" id="UP000471745">
    <property type="component" value="Unassembled WGS sequence"/>
</dbReference>
<proteinExistence type="inferred from homology"/>